<reference evidence="1 2" key="1">
    <citation type="submission" date="2019-02" db="EMBL/GenBank/DDBJ databases">
        <title>Deep-cultivation of Planctomycetes and their phenomic and genomic characterization uncovers novel biology.</title>
        <authorList>
            <person name="Wiegand S."/>
            <person name="Jogler M."/>
            <person name="Boedeker C."/>
            <person name="Pinto D."/>
            <person name="Vollmers J."/>
            <person name="Rivas-Marin E."/>
            <person name="Kohn T."/>
            <person name="Peeters S.H."/>
            <person name="Heuer A."/>
            <person name="Rast P."/>
            <person name="Oberbeckmann S."/>
            <person name="Bunk B."/>
            <person name="Jeske O."/>
            <person name="Meyerdierks A."/>
            <person name="Storesund J.E."/>
            <person name="Kallscheuer N."/>
            <person name="Luecker S."/>
            <person name="Lage O.M."/>
            <person name="Pohl T."/>
            <person name="Merkel B.J."/>
            <person name="Hornburger P."/>
            <person name="Mueller R.-W."/>
            <person name="Bruemmer F."/>
            <person name="Labrenz M."/>
            <person name="Spormann A.M."/>
            <person name="Op den Camp H."/>
            <person name="Overmann J."/>
            <person name="Amann R."/>
            <person name="Jetten M.S.M."/>
            <person name="Mascher T."/>
            <person name="Medema M.H."/>
            <person name="Devos D.P."/>
            <person name="Kaster A.-K."/>
            <person name="Ovreas L."/>
            <person name="Rohde M."/>
            <person name="Galperin M.Y."/>
            <person name="Jogler C."/>
        </authorList>
    </citation>
    <scope>NUCLEOTIDE SEQUENCE [LARGE SCALE GENOMIC DNA]</scope>
    <source>
        <strain evidence="1 2">Pla175</strain>
    </source>
</reference>
<evidence type="ECO:0000313" key="2">
    <source>
        <dbReference type="Proteomes" id="UP000317429"/>
    </source>
</evidence>
<organism evidence="1 2">
    <name type="scientific">Pirellulimonas nuda</name>
    <dbReference type="NCBI Taxonomy" id="2528009"/>
    <lineage>
        <taxon>Bacteria</taxon>
        <taxon>Pseudomonadati</taxon>
        <taxon>Planctomycetota</taxon>
        <taxon>Planctomycetia</taxon>
        <taxon>Pirellulales</taxon>
        <taxon>Lacipirellulaceae</taxon>
        <taxon>Pirellulimonas</taxon>
    </lineage>
</organism>
<sequence length="120" mass="12840">MDDSTHRIRLRGPWLAADGGRVRLPASWAEALGGAGEGSLSRRFQRGSISTEHDRVTVHAESPHHLLGVTLNAAAIEPGADDVAAMLQDSNTLEVRLRRSEPAGANPASVLEVWLEVEDG</sequence>
<dbReference type="OrthoDB" id="285989at2"/>
<keyword evidence="2" id="KW-1185">Reference proteome</keyword>
<name>A0A518DAG0_9BACT</name>
<dbReference type="EMBL" id="CP036291">
    <property type="protein sequence ID" value="QDU88471.1"/>
    <property type="molecule type" value="Genomic_DNA"/>
</dbReference>
<evidence type="ECO:0000313" key="1">
    <source>
        <dbReference type="EMBL" id="QDU88471.1"/>
    </source>
</evidence>
<dbReference type="KEGG" id="pnd:Pla175_18490"/>
<accession>A0A518DAG0</accession>
<gene>
    <name evidence="1" type="ORF">Pla175_18490</name>
</gene>
<dbReference type="Proteomes" id="UP000317429">
    <property type="component" value="Chromosome"/>
</dbReference>
<dbReference type="AlphaFoldDB" id="A0A518DAG0"/>
<protein>
    <submittedName>
        <fullName evidence="1">Uncharacterized protein</fullName>
    </submittedName>
</protein>
<dbReference type="RefSeq" id="WP_145283427.1">
    <property type="nucleotide sequence ID" value="NZ_CP036291.1"/>
</dbReference>
<proteinExistence type="predicted"/>